<dbReference type="SUPFAM" id="SSF54695">
    <property type="entry name" value="POZ domain"/>
    <property type="match status" value="1"/>
</dbReference>
<organism evidence="2 3">
    <name type="scientific">Meloidogyne incognita</name>
    <name type="common">Southern root-knot nematode worm</name>
    <name type="synonym">Oxyuris incognita</name>
    <dbReference type="NCBI Taxonomy" id="6306"/>
    <lineage>
        <taxon>Eukaryota</taxon>
        <taxon>Metazoa</taxon>
        <taxon>Ecdysozoa</taxon>
        <taxon>Nematoda</taxon>
        <taxon>Chromadorea</taxon>
        <taxon>Rhabditida</taxon>
        <taxon>Tylenchina</taxon>
        <taxon>Tylenchomorpha</taxon>
        <taxon>Tylenchoidea</taxon>
        <taxon>Meloidogynidae</taxon>
        <taxon>Meloidogyninae</taxon>
        <taxon>Meloidogyne</taxon>
        <taxon>Meloidogyne incognita group</taxon>
    </lineage>
</organism>
<dbReference type="Gene3D" id="2.60.210.10">
    <property type="entry name" value="Apoptosis, Tumor Necrosis Factor Receptor Associated Protein 2, Chain A"/>
    <property type="match status" value="1"/>
</dbReference>
<accession>A0A914NAF0</accession>
<protein>
    <submittedName>
        <fullName evidence="3">BTB domain-containing protein</fullName>
    </submittedName>
</protein>
<evidence type="ECO:0000313" key="2">
    <source>
        <dbReference type="Proteomes" id="UP000887563"/>
    </source>
</evidence>
<dbReference type="InterPro" id="IPR011333">
    <property type="entry name" value="SKP1/BTB/POZ_sf"/>
</dbReference>
<dbReference type="InterPro" id="IPR008974">
    <property type="entry name" value="TRAF-like"/>
</dbReference>
<dbReference type="InterPro" id="IPR000210">
    <property type="entry name" value="BTB/POZ_dom"/>
</dbReference>
<dbReference type="WBParaSite" id="Minc3s04036g35327">
    <property type="protein sequence ID" value="Minc3s04036g35327"/>
    <property type="gene ID" value="Minc3s04036g35327"/>
</dbReference>
<dbReference type="Pfam" id="PF00651">
    <property type="entry name" value="BTB"/>
    <property type="match status" value="1"/>
</dbReference>
<dbReference type="SUPFAM" id="SSF49599">
    <property type="entry name" value="TRAF domain-like"/>
    <property type="match status" value="1"/>
</dbReference>
<proteinExistence type="predicted"/>
<dbReference type="SMART" id="SM00225">
    <property type="entry name" value="BTB"/>
    <property type="match status" value="1"/>
</dbReference>
<dbReference type="PANTHER" id="PTHR24413">
    <property type="entry name" value="SPECKLE-TYPE POZ PROTEIN"/>
    <property type="match status" value="1"/>
</dbReference>
<evidence type="ECO:0000313" key="3">
    <source>
        <dbReference type="WBParaSite" id="Minc3s04036g35327"/>
    </source>
</evidence>
<reference evidence="3" key="1">
    <citation type="submission" date="2022-11" db="UniProtKB">
        <authorList>
            <consortium name="WormBaseParasite"/>
        </authorList>
    </citation>
    <scope>IDENTIFICATION</scope>
</reference>
<dbReference type="PROSITE" id="PS50097">
    <property type="entry name" value="BTB"/>
    <property type="match status" value="1"/>
</dbReference>
<dbReference type="CDD" id="cd18186">
    <property type="entry name" value="BTB_POZ_ZBTB_KLHL-like"/>
    <property type="match status" value="1"/>
</dbReference>
<sequence>MSAKNKEMITSSKVWNVKNINTIAKPLGNDYYICSAPFLSDAYPTVLWEICIYLNGYQGGIYGSVNVSLRQVGLKGDDCVKANYHFYAIQNSGSRMNIGRSTHDFKYWTESSTYNVNMQSLLQIDGSITIGCKVKFTLEDLTLEYVKKDESALYSKALLQNMWQNKEFMDCVFEIGEVSINANRSVLAQNSEVFRRMLYTSGLSEAQNVRKTRKRSYQAINNGIVKIDDCSSECFQAMLEYCYTGIISDEILDSFAEELFAVAHKYEITPLKEKCENYIASYIDGSNISRICRIVHHYGSSILEKAVAKCISQNKDILTTVEWENLKRSHVELTHRLLESVIFGHAKWFICYNNNFIINTIFCEIVADVLFHF</sequence>
<keyword evidence="2" id="KW-1185">Reference proteome</keyword>
<dbReference type="Proteomes" id="UP000887563">
    <property type="component" value="Unplaced"/>
</dbReference>
<name>A0A914NAF0_MELIC</name>
<feature type="domain" description="BTB" evidence="1">
    <location>
        <begin position="169"/>
        <end position="251"/>
    </location>
</feature>
<dbReference type="Gene3D" id="3.30.710.10">
    <property type="entry name" value="Potassium Channel Kv1.1, Chain A"/>
    <property type="match status" value="1"/>
</dbReference>
<dbReference type="AlphaFoldDB" id="A0A914NAF0"/>
<evidence type="ECO:0000259" key="1">
    <source>
        <dbReference type="PROSITE" id="PS50097"/>
    </source>
</evidence>